<evidence type="ECO:0000256" key="10">
    <source>
        <dbReference type="ARBA" id="ARBA00023212"/>
    </source>
</evidence>
<evidence type="ECO:0000259" key="17">
    <source>
        <dbReference type="Pfam" id="PF24667"/>
    </source>
</evidence>
<feature type="domain" description="CEP76/DRC7 peptidase-like" evidence="16">
    <location>
        <begin position="280"/>
        <end position="350"/>
    </location>
</feature>
<dbReference type="Pfam" id="PF24667">
    <property type="entry name" value="MORN_DRC7"/>
    <property type="match status" value="1"/>
</dbReference>
<keyword evidence="6" id="KW-0282">Flagellum</keyword>
<evidence type="ECO:0000256" key="4">
    <source>
        <dbReference type="ARBA" id="ARBA00022490"/>
    </source>
</evidence>
<evidence type="ECO:0000256" key="1">
    <source>
        <dbReference type="ARBA" id="ARBA00004611"/>
    </source>
</evidence>
<dbReference type="GO" id="GO:0030154">
    <property type="term" value="P:cell differentiation"/>
    <property type="evidence" value="ECO:0007669"/>
    <property type="project" value="UniProtKB-KW"/>
</dbReference>
<evidence type="ECO:0000256" key="5">
    <source>
        <dbReference type="ARBA" id="ARBA00022782"/>
    </source>
</evidence>
<evidence type="ECO:0000256" key="7">
    <source>
        <dbReference type="ARBA" id="ARBA00022871"/>
    </source>
</evidence>
<feature type="coiled-coil region" evidence="14">
    <location>
        <begin position="640"/>
        <end position="674"/>
    </location>
</feature>
<sequence>MEFFPEVDTDEEVALDEAEEDGQDEDLHKLEEAFCNIQLTPTMSSLPEPAKGVELSQYPASYKENSKQEKLLLTVAETFHCQYSHLYPDRKPLLLCPLNECGVQKFVSTTLRPTLVPYQELYSWDGCASFVSDFLCLETLNPPTDPPSHLHSPTWLMQTQRGSCFDFSTLLCSLLLGAGYDAYCVNGYALKEICLLNQSLEQCPLLVTHTEENAPEQNLQVNKYSVKPPRDFRSQFQQLQEKRKQADAQAAVLQKQQEAEKLQEERERPPKDSLLGLRIHCWVLILSGKREVPENFFIDPLTGKSYPTTSNCFLGIESIWNHQNYWVNMQDCRFGCTEMTYDLGEAMKWEYLLIPDMKQYEEADNEDEDEAEEMKVIEMPPSWVNKINISQQDMDTRFPGGIKVMHYRKAKLEKFASYLLPDGLILRLTTYSNVDCTQVSSVKECYQHRHDHLEERQLDKATNVTVEHFRPGRSDALKSHRYITMTPETERQMDFYSKFQADDLARRFERPFEMTETFENRPDFLCYRHVVYGKRVKEEFTPSKTKSPDQGCRPIQKVVERFSRDRSKPAGEDVAERIFLVSENRIDVTYHLEDDRIIPAWRKFTNPRDPGFLFTPKMVTTFQVDQVEKPKKNVFLYQMLVNLMKEEETVSLRIKESEKEVRKILNVREQEESSIELEISIYNPARTEKARCHRDALERMAKEKRRRQEEKGKDYLAPYLSRLGDPEHLTKQAALQLRNACLADLKERLVYQANCMQDRLQRETQELQLKQQWYQKNQLNISKEDEDEYLAFCSDAMFRIHVVKLRLSQHKEKGHQKKQALEERLRLDPRLANHLCCVDHRRKKTIELNIVSFAIRLSFAE</sequence>
<evidence type="ECO:0000256" key="2">
    <source>
        <dbReference type="ARBA" id="ARBA00010738"/>
    </source>
</evidence>
<dbReference type="GO" id="GO:0007283">
    <property type="term" value="P:spermatogenesis"/>
    <property type="evidence" value="ECO:0007669"/>
    <property type="project" value="UniProtKB-KW"/>
</dbReference>
<dbReference type="InterPro" id="IPR056290">
    <property type="entry name" value="CEPT76/DRC7_peptidase-like_dom"/>
</dbReference>
<dbReference type="PANTHER" id="PTHR35249:SF2">
    <property type="entry name" value="DYNEIN REGULATORY COMPLEX SUBUNIT 7"/>
    <property type="match status" value="1"/>
</dbReference>
<reference evidence="19 20" key="1">
    <citation type="submission" date="2024-06" db="EMBL/GenBank/DDBJ databases">
        <authorList>
            <person name="Pan Q."/>
            <person name="Wen M."/>
            <person name="Jouanno E."/>
            <person name="Zahm M."/>
            <person name="Klopp C."/>
            <person name="Cabau C."/>
            <person name="Louis A."/>
            <person name="Berthelot C."/>
            <person name="Parey E."/>
            <person name="Roest Crollius H."/>
            <person name="Montfort J."/>
            <person name="Robinson-Rechavi M."/>
            <person name="Bouchez O."/>
            <person name="Lampietro C."/>
            <person name="Lopez Roques C."/>
            <person name="Donnadieu C."/>
            <person name="Postlethwait J."/>
            <person name="Bobe J."/>
            <person name="Verreycken H."/>
            <person name="Guiguen Y."/>
        </authorList>
    </citation>
    <scope>NUCLEOTIDE SEQUENCE [LARGE SCALE GENOMIC DNA]</scope>
    <source>
        <strain evidence="19">Up_M1</strain>
        <tissue evidence="19">Testis</tissue>
    </source>
</reference>
<comment type="similarity">
    <text evidence="2">Belongs to the DRC7 family.</text>
</comment>
<dbReference type="Pfam" id="PF24671">
    <property type="entry name" value="DRC7_C"/>
    <property type="match status" value="1"/>
</dbReference>
<evidence type="ECO:0000259" key="16">
    <source>
        <dbReference type="Pfam" id="PF24656"/>
    </source>
</evidence>
<dbReference type="PANTHER" id="PTHR35249">
    <property type="entry name" value="DYNEIN REGULATORY COMPLEX SUBUNIT 7"/>
    <property type="match status" value="1"/>
</dbReference>
<keyword evidence="20" id="KW-1185">Reference proteome</keyword>
<keyword evidence="9" id="KW-0969">Cilium</keyword>
<accession>A0ABD0WT32</accession>
<keyword evidence="4" id="KW-0963">Cytoplasm</keyword>
<keyword evidence="8 14" id="KW-0175">Coiled coil</keyword>
<dbReference type="EMBL" id="JAGEUA010000005">
    <property type="protein sequence ID" value="KAL0978403.1"/>
    <property type="molecule type" value="Genomic_DNA"/>
</dbReference>
<keyword evidence="7" id="KW-0744">Spermatogenesis</keyword>
<keyword evidence="5" id="KW-0221">Differentiation</keyword>
<dbReference type="InterPro" id="IPR056292">
    <property type="entry name" value="DRC7_C"/>
</dbReference>
<evidence type="ECO:0000313" key="19">
    <source>
        <dbReference type="EMBL" id="KAL0978403.1"/>
    </source>
</evidence>
<keyword evidence="11" id="KW-0966">Cell projection</keyword>
<evidence type="ECO:0000256" key="13">
    <source>
        <dbReference type="ARBA" id="ARBA00031733"/>
    </source>
</evidence>
<evidence type="ECO:0000256" key="8">
    <source>
        <dbReference type="ARBA" id="ARBA00023054"/>
    </source>
</evidence>
<feature type="domain" description="Dynein regulatory complex subunit 7 MORN" evidence="17">
    <location>
        <begin position="399"/>
        <end position="680"/>
    </location>
</feature>
<evidence type="ECO:0000313" key="20">
    <source>
        <dbReference type="Proteomes" id="UP001557470"/>
    </source>
</evidence>
<comment type="caution">
    <text evidence="19">The sequence shown here is derived from an EMBL/GenBank/DDBJ whole genome shotgun (WGS) entry which is preliminary data.</text>
</comment>
<evidence type="ECO:0000259" key="18">
    <source>
        <dbReference type="Pfam" id="PF24671"/>
    </source>
</evidence>
<evidence type="ECO:0000256" key="9">
    <source>
        <dbReference type="ARBA" id="ARBA00023069"/>
    </source>
</evidence>
<name>A0ABD0WT32_UMBPY</name>
<dbReference type="InterPro" id="IPR038765">
    <property type="entry name" value="Papain-like_cys_pep_sf"/>
</dbReference>
<proteinExistence type="inferred from homology"/>
<dbReference type="AlphaFoldDB" id="A0ABD0WT32"/>
<keyword evidence="10" id="KW-0206">Cytoskeleton</keyword>
<comment type="subcellular location">
    <subcellularLocation>
        <location evidence="1">Cytoplasm</location>
        <location evidence="1">Cytoskeleton</location>
        <location evidence="1">Flagellum axoneme</location>
    </subcellularLocation>
</comment>
<feature type="region of interest" description="Disordered" evidence="15">
    <location>
        <begin position="1"/>
        <end position="23"/>
    </location>
</feature>
<evidence type="ECO:0000256" key="11">
    <source>
        <dbReference type="ARBA" id="ARBA00023273"/>
    </source>
</evidence>
<dbReference type="InterPro" id="IPR056291">
    <property type="entry name" value="MORN_DRC7"/>
</dbReference>
<dbReference type="Pfam" id="PF24656">
    <property type="entry name" value="CEPT76_peptidase"/>
    <property type="match status" value="1"/>
</dbReference>
<feature type="coiled-coil region" evidence="14">
    <location>
        <begin position="236"/>
        <end position="268"/>
    </location>
</feature>
<feature type="domain" description="Dynein regulatory complex subunit 7 C-terminal" evidence="18">
    <location>
        <begin position="727"/>
        <end position="835"/>
    </location>
</feature>
<evidence type="ECO:0000256" key="12">
    <source>
        <dbReference type="ARBA" id="ARBA00031627"/>
    </source>
</evidence>
<gene>
    <name evidence="19" type="ORF">UPYG_G00170020</name>
</gene>
<evidence type="ECO:0000256" key="3">
    <source>
        <dbReference type="ARBA" id="ARBA00021303"/>
    </source>
</evidence>
<dbReference type="Proteomes" id="UP001557470">
    <property type="component" value="Unassembled WGS sequence"/>
</dbReference>
<evidence type="ECO:0000256" key="15">
    <source>
        <dbReference type="SAM" id="MobiDB-lite"/>
    </source>
</evidence>
<protein>
    <recommendedName>
        <fullName evidence="3">Dynein regulatory complex subunit 7</fullName>
    </recommendedName>
    <alternativeName>
        <fullName evidence="12">Coiled-coil domain-containing protein 135</fullName>
    </alternativeName>
    <alternativeName>
        <fullName evidence="13">Coiled-coil domain-containing protein lobo homolog</fullName>
    </alternativeName>
</protein>
<organism evidence="19 20">
    <name type="scientific">Umbra pygmaea</name>
    <name type="common">Eastern mudminnow</name>
    <dbReference type="NCBI Taxonomy" id="75934"/>
    <lineage>
        <taxon>Eukaryota</taxon>
        <taxon>Metazoa</taxon>
        <taxon>Chordata</taxon>
        <taxon>Craniata</taxon>
        <taxon>Vertebrata</taxon>
        <taxon>Euteleostomi</taxon>
        <taxon>Actinopterygii</taxon>
        <taxon>Neopterygii</taxon>
        <taxon>Teleostei</taxon>
        <taxon>Protacanthopterygii</taxon>
        <taxon>Esociformes</taxon>
        <taxon>Umbridae</taxon>
        <taxon>Umbra</taxon>
    </lineage>
</organism>
<evidence type="ECO:0000256" key="6">
    <source>
        <dbReference type="ARBA" id="ARBA00022846"/>
    </source>
</evidence>
<dbReference type="InterPro" id="IPR033551">
    <property type="entry name" value="DRC7/lobo"/>
</dbReference>
<evidence type="ECO:0000256" key="14">
    <source>
        <dbReference type="SAM" id="Coils"/>
    </source>
</evidence>
<dbReference type="SUPFAM" id="SSF54001">
    <property type="entry name" value="Cysteine proteinases"/>
    <property type="match status" value="1"/>
</dbReference>